<reference evidence="2 3" key="1">
    <citation type="journal article" date="2015" name="Genome Announc.">
        <title>Closed Genome Sequence of Octadecabacter temperatus SB1, the First Mesophilic Species of the Genus Octadecabacter.</title>
        <authorList>
            <person name="Voget S."/>
            <person name="Billerbeck S."/>
            <person name="Simon M."/>
            <person name="Daniel R."/>
        </authorList>
    </citation>
    <scope>NUCLEOTIDE SEQUENCE [LARGE SCALE GENOMIC DNA]</scope>
    <source>
        <strain evidence="2 3">SB1</strain>
    </source>
</reference>
<dbReference type="EC" id="1.4.3.-" evidence="2"/>
<evidence type="ECO:0000256" key="1">
    <source>
        <dbReference type="ARBA" id="ARBA00023002"/>
    </source>
</evidence>
<protein>
    <submittedName>
        <fullName evidence="2">Gamma-glutamylputrescine oxidoreductase</fullName>
        <ecNumber evidence="2">1.4.3.-</ecNumber>
    </submittedName>
</protein>
<dbReference type="InterPro" id="IPR006076">
    <property type="entry name" value="FAD-dep_OxRdtase"/>
</dbReference>
<dbReference type="Proteomes" id="UP000067444">
    <property type="component" value="Chromosome"/>
</dbReference>
<dbReference type="KEGG" id="otm:OSB_10140"/>
<dbReference type="PANTHER" id="PTHR13847">
    <property type="entry name" value="SARCOSINE DEHYDROGENASE-RELATED"/>
    <property type="match status" value="1"/>
</dbReference>
<dbReference type="RefSeq" id="WP_049833952.1">
    <property type="nucleotide sequence ID" value="NZ_CP012160.1"/>
</dbReference>
<dbReference type="GO" id="GO:0016491">
    <property type="term" value="F:oxidoreductase activity"/>
    <property type="evidence" value="ECO:0007669"/>
    <property type="project" value="UniProtKB-KW"/>
</dbReference>
<dbReference type="Gene3D" id="3.30.9.10">
    <property type="entry name" value="D-Amino Acid Oxidase, subunit A, domain 2"/>
    <property type="match status" value="1"/>
</dbReference>
<evidence type="ECO:0000313" key="2">
    <source>
        <dbReference type="EMBL" id="AKS45572.1"/>
    </source>
</evidence>
<dbReference type="EMBL" id="CP012160">
    <property type="protein sequence ID" value="AKS45572.1"/>
    <property type="molecule type" value="Genomic_DNA"/>
</dbReference>
<dbReference type="AlphaFoldDB" id="A0A0K0Y3Y0"/>
<proteinExistence type="predicted"/>
<keyword evidence="3" id="KW-1185">Reference proteome</keyword>
<dbReference type="PANTHER" id="PTHR13847:SF281">
    <property type="entry name" value="FAD DEPENDENT OXIDOREDUCTASE DOMAIN-CONTAINING PROTEIN"/>
    <property type="match status" value="1"/>
</dbReference>
<evidence type="ECO:0000313" key="3">
    <source>
        <dbReference type="Proteomes" id="UP000067444"/>
    </source>
</evidence>
<dbReference type="SUPFAM" id="SSF51905">
    <property type="entry name" value="FAD/NAD(P)-binding domain"/>
    <property type="match status" value="1"/>
</dbReference>
<name>A0A0K0Y3Y0_9RHOB</name>
<dbReference type="InterPro" id="IPR036188">
    <property type="entry name" value="FAD/NAD-bd_sf"/>
</dbReference>
<dbReference type="Gene3D" id="3.50.50.60">
    <property type="entry name" value="FAD/NAD(P)-binding domain"/>
    <property type="match status" value="1"/>
</dbReference>
<accession>A0A0K0Y3Y0</accession>
<dbReference type="Pfam" id="PF01266">
    <property type="entry name" value="DAO"/>
    <property type="match status" value="1"/>
</dbReference>
<dbReference type="STRING" id="1458307.OSB_10140"/>
<dbReference type="OrthoDB" id="9806601at2"/>
<keyword evidence="1 2" id="KW-0560">Oxidoreductase</keyword>
<dbReference type="PATRIC" id="fig|1458307.3.peg.1028"/>
<sequence length="435" mass="47395">MSNALYRNDRPAKFPNSWYAATADIPPERAPLHGKIKADVCIVGAGFTGLMAALELAEAGMDVVVLDAHRAGWGASGRNGGQAGSGFNQDQRWIAAKLGKGPAKALWDMTEEGKDLLKSRIEKHTPEARFRAGVAHGAYNAVEARELRDEAEFLRRTYDYKDVEGLTREAFQDIVKSPHYQGGLVDRGAGHIHPLRYALGLAKAAEAAGARIFERSEVHEIVEGDPAVVATGQGRVTAPFVLLAGNGYLPNINKKVTSRTMPLNSFIAATEPLGERAKDILTQDIAVADSKFVVNYFRLSEDNRLLFGGRENYTTGFPQNIEPALRKRMEHMFPQLKGVKIDYTWGGTLGITPTRLPNLMRASSNILSSGGYSGHGVVHSGFAGKLMAEAVRGQAERFDVFASLPTPRFPGGTMLRAPLLMAAMTWYSMRDRLGI</sequence>
<dbReference type="GO" id="GO:0005737">
    <property type="term" value="C:cytoplasm"/>
    <property type="evidence" value="ECO:0007669"/>
    <property type="project" value="TreeGrafter"/>
</dbReference>
<gene>
    <name evidence="2" type="primary">puuB</name>
    <name evidence="2" type="ORF">OSB_10140</name>
</gene>
<organism evidence="2 3">
    <name type="scientific">Octadecabacter temperatus</name>
    <dbReference type="NCBI Taxonomy" id="1458307"/>
    <lineage>
        <taxon>Bacteria</taxon>
        <taxon>Pseudomonadati</taxon>
        <taxon>Pseudomonadota</taxon>
        <taxon>Alphaproteobacteria</taxon>
        <taxon>Rhodobacterales</taxon>
        <taxon>Roseobacteraceae</taxon>
        <taxon>Octadecabacter</taxon>
    </lineage>
</organism>